<accession>A0A6G3WIM6</accession>
<evidence type="ECO:0000313" key="1">
    <source>
        <dbReference type="EMBL" id="NEE05297.1"/>
    </source>
</evidence>
<dbReference type="Gene3D" id="3.10.450.50">
    <property type="match status" value="1"/>
</dbReference>
<proteinExistence type="predicted"/>
<organism evidence="1">
    <name type="scientific">Streptomyces sp. SID7499</name>
    <dbReference type="NCBI Taxonomy" id="2706086"/>
    <lineage>
        <taxon>Bacteria</taxon>
        <taxon>Bacillati</taxon>
        <taxon>Actinomycetota</taxon>
        <taxon>Actinomycetes</taxon>
        <taxon>Kitasatosporales</taxon>
        <taxon>Streptomycetaceae</taxon>
        <taxon>Streptomyces</taxon>
    </lineage>
</organism>
<sequence length="130" mass="14474">MIELKKLDLWNDMWNGSFANADEICSPDFTIYFGRDASTHNGDDITGPAQLKTFVGAFRESLDNDLEFTLVRNFVHPGADFAVSLWNLRVGPDRVVGGIDVFEFDDVGRIRKVHSVTGQRGITEAPAQGR</sequence>
<dbReference type="SUPFAM" id="SSF54427">
    <property type="entry name" value="NTF2-like"/>
    <property type="match status" value="1"/>
</dbReference>
<protein>
    <submittedName>
        <fullName evidence="1">Nuclear transport factor 2 family protein</fullName>
    </submittedName>
</protein>
<gene>
    <name evidence="1" type="ORF">G3M58_02465</name>
</gene>
<dbReference type="EMBL" id="JAAGMN010000291">
    <property type="protein sequence ID" value="NEE05297.1"/>
    <property type="molecule type" value="Genomic_DNA"/>
</dbReference>
<dbReference type="AlphaFoldDB" id="A0A6G3WIM6"/>
<comment type="caution">
    <text evidence="1">The sequence shown here is derived from an EMBL/GenBank/DDBJ whole genome shotgun (WGS) entry which is preliminary data.</text>
</comment>
<dbReference type="InterPro" id="IPR032710">
    <property type="entry name" value="NTF2-like_dom_sf"/>
</dbReference>
<reference evidence="1" key="1">
    <citation type="submission" date="2020-01" db="EMBL/GenBank/DDBJ databases">
        <title>Insect and environment-associated Actinomycetes.</title>
        <authorList>
            <person name="Currrie C."/>
            <person name="Chevrette M."/>
            <person name="Carlson C."/>
            <person name="Stubbendieck R."/>
            <person name="Wendt-Pienkowski E."/>
        </authorList>
    </citation>
    <scope>NUCLEOTIDE SEQUENCE</scope>
    <source>
        <strain evidence="1">SID7499</strain>
    </source>
</reference>
<name>A0A6G3WIM6_9ACTN</name>